<protein>
    <recommendedName>
        <fullName evidence="1">F-box domain-containing protein</fullName>
    </recommendedName>
</protein>
<dbReference type="NCBIfam" id="TIGR01640">
    <property type="entry name" value="F_box_assoc_1"/>
    <property type="match status" value="1"/>
</dbReference>
<dbReference type="Proteomes" id="UP000467841">
    <property type="component" value="Unassembled WGS sequence"/>
</dbReference>
<dbReference type="SMART" id="SM00256">
    <property type="entry name" value="FBOX"/>
    <property type="match status" value="1"/>
</dbReference>
<evidence type="ECO:0000313" key="3">
    <source>
        <dbReference type="Proteomes" id="UP000467841"/>
    </source>
</evidence>
<evidence type="ECO:0000259" key="1">
    <source>
        <dbReference type="SMART" id="SM00256"/>
    </source>
</evidence>
<dbReference type="InterPro" id="IPR013187">
    <property type="entry name" value="F-box-assoc_dom_typ3"/>
</dbReference>
<feature type="domain" description="F-box" evidence="1">
    <location>
        <begin position="33"/>
        <end position="73"/>
    </location>
</feature>
<evidence type="ECO:0000313" key="2">
    <source>
        <dbReference type="EMBL" id="CAA7030989.1"/>
    </source>
</evidence>
<comment type="caution">
    <text evidence="2">The sequence shown here is derived from an EMBL/GenBank/DDBJ whole genome shotgun (WGS) entry which is preliminary data.</text>
</comment>
<sequence>MKNLEEQFSENLSITFGNERQFPSSEREHSNPIPVDLLIDIFSRLPRKSIDRFRCVSKFWGYILRRPDFTELFLTRSSTCPRLFFTVIADGKLFFYSLPQPQNPDDNSTLVATRYHTSFPEYFPYSFCSSVCGLVLLQGGLERKVRMICNPITGEFLTLPKVKTKSNPATKVKDEIARISLCYDPISKQFKVLCMTSSPRKRPTTHHQVLTLESGKRSWRRIECKFRFRDISILYDEICINGVLYFRAKMRKSPVIVCFDVGSEKFDFIKIDEDMLGDFGYCFTGHLALFNYKGKLGLRNRSGFSDTHKFVLWVVEDAGNHKWSKHTYELPSLIRDNPWFVGMTAAGETVWSSYKNDPKPFFLDLYNLERETFTRVNIQGFEEFKRRTIHTFLDSVENLKFV</sequence>
<reference evidence="2" key="1">
    <citation type="submission" date="2020-01" db="EMBL/GenBank/DDBJ databases">
        <authorList>
            <person name="Mishra B."/>
        </authorList>
    </citation>
    <scope>NUCLEOTIDE SEQUENCE [LARGE SCALE GENOMIC DNA]</scope>
</reference>
<organism evidence="2 3">
    <name type="scientific">Microthlaspi erraticum</name>
    <dbReference type="NCBI Taxonomy" id="1685480"/>
    <lineage>
        <taxon>Eukaryota</taxon>
        <taxon>Viridiplantae</taxon>
        <taxon>Streptophyta</taxon>
        <taxon>Embryophyta</taxon>
        <taxon>Tracheophyta</taxon>
        <taxon>Spermatophyta</taxon>
        <taxon>Magnoliopsida</taxon>
        <taxon>eudicotyledons</taxon>
        <taxon>Gunneridae</taxon>
        <taxon>Pentapetalae</taxon>
        <taxon>rosids</taxon>
        <taxon>malvids</taxon>
        <taxon>Brassicales</taxon>
        <taxon>Brassicaceae</taxon>
        <taxon>Coluteocarpeae</taxon>
        <taxon>Microthlaspi</taxon>
    </lineage>
</organism>
<dbReference type="SUPFAM" id="SSF81383">
    <property type="entry name" value="F-box domain"/>
    <property type="match status" value="1"/>
</dbReference>
<keyword evidence="3" id="KW-1185">Reference proteome</keyword>
<dbReference type="InterPro" id="IPR001810">
    <property type="entry name" value="F-box_dom"/>
</dbReference>
<dbReference type="EMBL" id="CACVBM020001101">
    <property type="protein sequence ID" value="CAA7030989.1"/>
    <property type="molecule type" value="Genomic_DNA"/>
</dbReference>
<dbReference type="Pfam" id="PF00646">
    <property type="entry name" value="F-box"/>
    <property type="match status" value="1"/>
</dbReference>
<name>A0A6D2ITM4_9BRAS</name>
<dbReference type="Pfam" id="PF08268">
    <property type="entry name" value="FBA_3"/>
    <property type="match status" value="1"/>
</dbReference>
<dbReference type="PANTHER" id="PTHR31111:SF65">
    <property type="entry name" value="F-BOX DOMAIN-CONTAINING PROTEIN"/>
    <property type="match status" value="1"/>
</dbReference>
<gene>
    <name evidence="2" type="ORF">MERR_LOCUS18224</name>
</gene>
<accession>A0A6D2ITM4</accession>
<dbReference type="InterPro" id="IPR036047">
    <property type="entry name" value="F-box-like_dom_sf"/>
</dbReference>
<dbReference type="OrthoDB" id="1083664at2759"/>
<dbReference type="InterPro" id="IPR017451">
    <property type="entry name" value="F-box-assoc_interact_dom"/>
</dbReference>
<dbReference type="AlphaFoldDB" id="A0A6D2ITM4"/>
<dbReference type="PANTHER" id="PTHR31111">
    <property type="entry name" value="BNAA05G37150D PROTEIN-RELATED"/>
    <property type="match status" value="1"/>
</dbReference>
<dbReference type="CDD" id="cd22157">
    <property type="entry name" value="F-box_AtFBW1-like"/>
    <property type="match status" value="1"/>
</dbReference>
<proteinExistence type="predicted"/>